<dbReference type="AlphaFoldDB" id="A0AAX1Y8F0"/>
<reference evidence="2 3" key="1">
    <citation type="submission" date="2018-11" db="EMBL/GenBank/DDBJ databases">
        <title>Species Designations Belie Phenotypic and Genotypic Heterogeneity in Oral Streptococci.</title>
        <authorList>
            <person name="Velsko I."/>
        </authorList>
    </citation>
    <scope>NUCLEOTIDE SEQUENCE [LARGE SCALE GENOMIC DNA]</scope>
    <source>
        <strain evidence="2 3">BCC42</strain>
    </source>
</reference>
<gene>
    <name evidence="2" type="ORF">D8867_10170</name>
</gene>
<accession>A0AAX1Y8F0</accession>
<evidence type="ECO:0000313" key="3">
    <source>
        <dbReference type="Proteomes" id="UP000273998"/>
    </source>
</evidence>
<dbReference type="EMBL" id="RJNF01000040">
    <property type="protein sequence ID" value="RSI53723.1"/>
    <property type="molecule type" value="Genomic_DNA"/>
</dbReference>
<sequence length="53" mass="6126">MDSKLVVDKIDMLVTETEQGPHNQIEDTKKAPEHSQEQIKKREDFFVHGVFTA</sequence>
<dbReference type="RefSeq" id="WP_160290168.1">
    <property type="nucleotide sequence ID" value="NZ_JAHCZX010000006.1"/>
</dbReference>
<comment type="caution">
    <text evidence="2">The sequence shown here is derived from an EMBL/GenBank/DDBJ whole genome shotgun (WGS) entry which is preliminary data.</text>
</comment>
<proteinExistence type="predicted"/>
<feature type="compositionally biased region" description="Basic and acidic residues" evidence="1">
    <location>
        <begin position="24"/>
        <end position="38"/>
    </location>
</feature>
<evidence type="ECO:0000313" key="2">
    <source>
        <dbReference type="EMBL" id="RSI53723.1"/>
    </source>
</evidence>
<dbReference type="Proteomes" id="UP000273998">
    <property type="component" value="Unassembled WGS sequence"/>
</dbReference>
<organism evidence="2 3">
    <name type="scientific">Streptococcus salivarius</name>
    <dbReference type="NCBI Taxonomy" id="1304"/>
    <lineage>
        <taxon>Bacteria</taxon>
        <taxon>Bacillati</taxon>
        <taxon>Bacillota</taxon>
        <taxon>Bacilli</taxon>
        <taxon>Lactobacillales</taxon>
        <taxon>Streptococcaceae</taxon>
        <taxon>Streptococcus</taxon>
    </lineage>
</organism>
<protein>
    <submittedName>
        <fullName evidence="2">Uncharacterized protein</fullName>
    </submittedName>
</protein>
<feature type="region of interest" description="Disordered" evidence="1">
    <location>
        <begin position="16"/>
        <end position="38"/>
    </location>
</feature>
<evidence type="ECO:0000256" key="1">
    <source>
        <dbReference type="SAM" id="MobiDB-lite"/>
    </source>
</evidence>
<name>A0AAX1Y8F0_STRSL</name>